<organism evidence="1 2">
    <name type="scientific">Flavobacterium commune</name>
    <dbReference type="NCBI Taxonomy" id="1306519"/>
    <lineage>
        <taxon>Bacteria</taxon>
        <taxon>Pseudomonadati</taxon>
        <taxon>Bacteroidota</taxon>
        <taxon>Flavobacteriia</taxon>
        <taxon>Flavobacteriales</taxon>
        <taxon>Flavobacteriaceae</taxon>
        <taxon>Flavobacterium</taxon>
    </lineage>
</organism>
<dbReference type="OrthoDB" id="1376871at2"/>
<name>A0A1D9PAG8_9FLAO</name>
<accession>A0A1D9PAG8</accession>
<dbReference type="AlphaFoldDB" id="A0A1D9PAG8"/>
<protein>
    <recommendedName>
        <fullName evidence="3">Tetratricopeptide repeat protein</fullName>
    </recommendedName>
</protein>
<evidence type="ECO:0000313" key="1">
    <source>
        <dbReference type="EMBL" id="AOZ99561.1"/>
    </source>
</evidence>
<dbReference type="SUPFAM" id="SSF48452">
    <property type="entry name" value="TPR-like"/>
    <property type="match status" value="1"/>
</dbReference>
<dbReference type="RefSeq" id="WP_071184810.1">
    <property type="nucleotide sequence ID" value="NZ_CP017774.1"/>
</dbReference>
<dbReference type="STRING" id="1306519.BIW12_08975"/>
<keyword evidence="2" id="KW-1185">Reference proteome</keyword>
<dbReference type="Proteomes" id="UP000178198">
    <property type="component" value="Chromosome"/>
</dbReference>
<reference evidence="1 2" key="1">
    <citation type="submission" date="2016-10" db="EMBL/GenBank/DDBJ databases">
        <title>Complete Genome Sequence of Flavobacterium sp. PK15.</title>
        <authorList>
            <person name="Ekwe A."/>
            <person name="Kim S.B."/>
        </authorList>
    </citation>
    <scope>NUCLEOTIDE SEQUENCE [LARGE SCALE GENOMIC DNA]</scope>
    <source>
        <strain evidence="1 2">PK15</strain>
    </source>
</reference>
<evidence type="ECO:0000313" key="2">
    <source>
        <dbReference type="Proteomes" id="UP000178198"/>
    </source>
</evidence>
<dbReference type="KEGG" id="fcm:BIW12_08975"/>
<dbReference type="EMBL" id="CP017774">
    <property type="protein sequence ID" value="AOZ99561.1"/>
    <property type="molecule type" value="Genomic_DNA"/>
</dbReference>
<dbReference type="InterPro" id="IPR011990">
    <property type="entry name" value="TPR-like_helical_dom_sf"/>
</dbReference>
<gene>
    <name evidence="1" type="ORF">BIW12_08975</name>
</gene>
<proteinExistence type="predicted"/>
<dbReference type="Gene3D" id="1.25.40.10">
    <property type="entry name" value="Tetratricopeptide repeat domain"/>
    <property type="match status" value="1"/>
</dbReference>
<evidence type="ECO:0008006" key="3">
    <source>
        <dbReference type="Google" id="ProtNLM"/>
    </source>
</evidence>
<sequence length="232" mass="27002">MKQSFLLLFFFLSQIGISQTTKTNYTNLNKLLAEGEKAYSENNFALAKEIYTKVTDSVSWNHEYLYNLAAVELKLGETDNACEHFYKIYSLNDMRVVKYLAEYCPNYRGENKYSIEEVEEKPKFIYKDKEYPLIKNNNLNPVYLSAINKAFNKSKILKEKARGRNVLSISINKHNEFNTGNIFKPASSKEDYDLVTTEIMSILKNTVTYIAAKQNGHNVDLWNKWDFLISVF</sequence>